<dbReference type="PANTHER" id="PTHR34039:SF1">
    <property type="entry name" value="UPF0102 PROTEIN YRAN"/>
    <property type="match status" value="1"/>
</dbReference>
<evidence type="ECO:0000313" key="4">
    <source>
        <dbReference type="Proteomes" id="UP001193035"/>
    </source>
</evidence>
<evidence type="ECO:0000256" key="1">
    <source>
        <dbReference type="ARBA" id="ARBA00006738"/>
    </source>
</evidence>
<reference evidence="3 4" key="1">
    <citation type="submission" date="2019-05" db="EMBL/GenBank/DDBJ databases">
        <title>Ruegeria sp. nov., isolated from tidal flat.</title>
        <authorList>
            <person name="Kim W."/>
        </authorList>
    </citation>
    <scope>NUCLEOTIDE SEQUENCE [LARGE SCALE GENOMIC DNA]</scope>
    <source>
        <strain evidence="3 4">CAU 1488</strain>
    </source>
</reference>
<dbReference type="RefSeq" id="WP_138840230.1">
    <property type="nucleotide sequence ID" value="NZ_VCPD01000001.1"/>
</dbReference>
<comment type="similarity">
    <text evidence="1 2">Belongs to the UPF0102 family.</text>
</comment>
<name>A0ABY2X478_9RHOB</name>
<evidence type="ECO:0000256" key="2">
    <source>
        <dbReference type="HAMAP-Rule" id="MF_00048"/>
    </source>
</evidence>
<evidence type="ECO:0000313" key="3">
    <source>
        <dbReference type="EMBL" id="TMV10173.1"/>
    </source>
</evidence>
<dbReference type="InterPro" id="IPR011335">
    <property type="entry name" value="Restrct_endonuc-II-like"/>
</dbReference>
<comment type="caution">
    <text evidence="3">The sequence shown here is derived from an EMBL/GenBank/DDBJ whole genome shotgun (WGS) entry which is preliminary data.</text>
</comment>
<organism evidence="3 4">
    <name type="scientific">Ruegeria sediminis</name>
    <dbReference type="NCBI Taxonomy" id="2583820"/>
    <lineage>
        <taxon>Bacteria</taxon>
        <taxon>Pseudomonadati</taxon>
        <taxon>Pseudomonadota</taxon>
        <taxon>Alphaproteobacteria</taxon>
        <taxon>Rhodobacterales</taxon>
        <taxon>Roseobacteraceae</taxon>
        <taxon>Ruegeria</taxon>
    </lineage>
</organism>
<dbReference type="HAMAP" id="MF_00048">
    <property type="entry name" value="UPF0102"/>
    <property type="match status" value="1"/>
</dbReference>
<proteinExistence type="inferred from homology"/>
<dbReference type="Gene3D" id="3.40.1350.10">
    <property type="match status" value="1"/>
</dbReference>
<dbReference type="Pfam" id="PF02021">
    <property type="entry name" value="UPF0102"/>
    <property type="match status" value="1"/>
</dbReference>
<dbReference type="SUPFAM" id="SSF52980">
    <property type="entry name" value="Restriction endonuclease-like"/>
    <property type="match status" value="1"/>
</dbReference>
<dbReference type="EMBL" id="VCPD01000001">
    <property type="protein sequence ID" value="TMV10173.1"/>
    <property type="molecule type" value="Genomic_DNA"/>
</dbReference>
<protein>
    <recommendedName>
        <fullName evidence="2">UPF0102 protein FGK63_03680</fullName>
    </recommendedName>
</protein>
<dbReference type="PANTHER" id="PTHR34039">
    <property type="entry name" value="UPF0102 PROTEIN YRAN"/>
    <property type="match status" value="1"/>
</dbReference>
<dbReference type="InterPro" id="IPR011856">
    <property type="entry name" value="tRNA_endonuc-like_dom_sf"/>
</dbReference>
<sequence length="123" mass="13564">MANRSARGTVAYHAGMSAELRVAADYERRGFMVAHRRWRGAGGEIDLITRHEGGVVFVEVKKSSSFDRAALRLTLRQMQRICLSAEEFLAGEPDGQLTNARFDVALVDGTGEIRIIENAFGLP</sequence>
<accession>A0ABY2X478</accession>
<keyword evidence="4" id="KW-1185">Reference proteome</keyword>
<dbReference type="InterPro" id="IPR003509">
    <property type="entry name" value="UPF0102_YraN-like"/>
</dbReference>
<gene>
    <name evidence="3" type="ORF">FGK63_03680</name>
</gene>
<dbReference type="Proteomes" id="UP001193035">
    <property type="component" value="Unassembled WGS sequence"/>
</dbReference>